<accession>A0A5B7YCG7</accession>
<dbReference type="AlphaFoldDB" id="A0A5B7YCG7"/>
<dbReference type="SUPFAM" id="SSF50494">
    <property type="entry name" value="Trypsin-like serine proteases"/>
    <property type="match status" value="1"/>
</dbReference>
<dbReference type="InterPro" id="IPR009003">
    <property type="entry name" value="Peptidase_S1_PA"/>
</dbReference>
<comment type="similarity">
    <text evidence="1 6">Belongs to the peptidase S46 family.</text>
</comment>
<evidence type="ECO:0000256" key="4">
    <source>
        <dbReference type="ARBA" id="ARBA00022729"/>
    </source>
</evidence>
<dbReference type="OrthoDB" id="9805367at2"/>
<dbReference type="GO" id="GO:0043171">
    <property type="term" value="P:peptide catabolic process"/>
    <property type="evidence" value="ECO:0007669"/>
    <property type="project" value="UniProtKB-UniRule"/>
</dbReference>
<feature type="compositionally biased region" description="Basic and acidic residues" evidence="7">
    <location>
        <begin position="415"/>
        <end position="432"/>
    </location>
</feature>
<dbReference type="Proteomes" id="UP000304912">
    <property type="component" value="Chromosome"/>
</dbReference>
<evidence type="ECO:0000256" key="7">
    <source>
        <dbReference type="SAM" id="MobiDB-lite"/>
    </source>
</evidence>
<reference evidence="8 9" key="1">
    <citation type="submission" date="2019-04" db="EMBL/GenBank/DDBJ databases">
        <title>Salinimonas iocasae sp. nov., a halophilic bacterium isolated from the outer tube casing of tubeworms in Okinawa Trough.</title>
        <authorList>
            <person name="Zhang H."/>
            <person name="Wang H."/>
            <person name="Li C."/>
        </authorList>
    </citation>
    <scope>NUCLEOTIDE SEQUENCE [LARGE SCALE GENOMIC DNA]</scope>
    <source>
        <strain evidence="8 9">KX18D6</strain>
    </source>
</reference>
<evidence type="ECO:0000256" key="5">
    <source>
        <dbReference type="ARBA" id="ARBA00022801"/>
    </source>
</evidence>
<protein>
    <recommendedName>
        <fullName evidence="6">Dipeptidyl-peptidase</fullName>
        <ecNumber evidence="6">3.4.14.-</ecNumber>
    </recommendedName>
</protein>
<dbReference type="Pfam" id="PF10459">
    <property type="entry name" value="Peptidase_S46"/>
    <property type="match status" value="1"/>
</dbReference>
<keyword evidence="3 6" id="KW-0645">Protease</keyword>
<dbReference type="KEGG" id="salk:FBQ74_06870"/>
<dbReference type="EMBL" id="CP039852">
    <property type="protein sequence ID" value="QCZ93225.1"/>
    <property type="molecule type" value="Genomic_DNA"/>
</dbReference>
<evidence type="ECO:0000256" key="2">
    <source>
        <dbReference type="ARBA" id="ARBA00022438"/>
    </source>
</evidence>
<dbReference type="GO" id="GO:0006508">
    <property type="term" value="P:proteolysis"/>
    <property type="evidence" value="ECO:0007669"/>
    <property type="project" value="UniProtKB-KW"/>
</dbReference>
<gene>
    <name evidence="8" type="ORF">FBQ74_06870</name>
</gene>
<evidence type="ECO:0000313" key="8">
    <source>
        <dbReference type="EMBL" id="QCZ93225.1"/>
    </source>
</evidence>
<evidence type="ECO:0000256" key="3">
    <source>
        <dbReference type="ARBA" id="ARBA00022670"/>
    </source>
</evidence>
<keyword evidence="6" id="KW-0720">Serine protease</keyword>
<feature type="signal peptide" evidence="6">
    <location>
        <begin position="1"/>
        <end position="22"/>
    </location>
</feature>
<name>A0A5B7YCG7_9ALTE</name>
<evidence type="ECO:0000313" key="9">
    <source>
        <dbReference type="Proteomes" id="UP000304912"/>
    </source>
</evidence>
<evidence type="ECO:0000256" key="6">
    <source>
        <dbReference type="RuleBase" id="RU366067"/>
    </source>
</evidence>
<organism evidence="8 9">
    <name type="scientific">Salinimonas iocasae</name>
    <dbReference type="NCBI Taxonomy" id="2572577"/>
    <lineage>
        <taxon>Bacteria</taxon>
        <taxon>Pseudomonadati</taxon>
        <taxon>Pseudomonadota</taxon>
        <taxon>Gammaproteobacteria</taxon>
        <taxon>Alteromonadales</taxon>
        <taxon>Alteromonadaceae</taxon>
        <taxon>Alteromonas/Salinimonas group</taxon>
        <taxon>Salinimonas</taxon>
    </lineage>
</organism>
<evidence type="ECO:0000256" key="1">
    <source>
        <dbReference type="ARBA" id="ARBA00010491"/>
    </source>
</evidence>
<proteinExistence type="inferred from homology"/>
<dbReference type="PANTHER" id="PTHR38469">
    <property type="entry name" value="PERIPLASMIC PEPTIDASE SUBFAMILY S1B"/>
    <property type="match status" value="1"/>
</dbReference>
<sequence>MSKKISYLAGAILLASTGSTFAKEGMFTPEQLPQISADLKKTGLEISPESLSDLTDFPMGAIVSLGGCSASFVSDKGLAVTNHHCARGSVQYNSTAENNYLKNGFLAKKIGDELPAAPGTRMYVTVEFSDVTDKILGKLDESVTGRERFDAIVDMQKQLIQECEAEPGYRCSVPSFYNGKEYKLIKQLEIQDVRIAYAPADSVGKYGGDIDNWMWPRHTGDFSFYRAYVGKDGKPAEYAEDNVPYQPEHVLKVSAAGLKDGDFVMAAGYPGSTDRYARLVAVKHTFNWLYPTYIDLIETWIDTIEKAAPEGSDARIKYESTLAGLNNFLKNTKGQIAGAKRVGLVERREQREKALNEWLSSAGMREAQLETIAKLDDVEKQQSALSKQTFWYRNITRPQLLSAAQRLYRNAIEQQKPDAKREPGYQDRDQSRLKESMQRIERRFDATVDKAVWATFIKQYLQQPAAARIAAFDEALGLSADTSPEKVDQILADYYQQTGMNQVDNRLALIDAKPQAFKSSDDPFVKLAVALYDTEMENEDRAKSLSGESKALTPGYMQAIIDWQKSQGSLAYPDANSTLRVTYGNVLGGSPKDGLIYEPFTRLQGIVEKDTGETPFDAPAKQLELIKAEKFGPYEMASIDSVPVNFLSDLDSTGGNSGSATMNGRAELVGLLFDGTFESVNSDWDFDPKTTRTIHVDTRYMLWVMEYVDGATNLIEEMDVVK</sequence>
<dbReference type="PANTHER" id="PTHR38469:SF1">
    <property type="entry name" value="PERIPLASMIC PEPTIDASE SUBFAMILY S1B"/>
    <property type="match status" value="1"/>
</dbReference>
<feature type="region of interest" description="Disordered" evidence="7">
    <location>
        <begin position="413"/>
        <end position="432"/>
    </location>
</feature>
<keyword evidence="9" id="KW-1185">Reference proteome</keyword>
<dbReference type="GO" id="GO:0008239">
    <property type="term" value="F:dipeptidyl-peptidase activity"/>
    <property type="evidence" value="ECO:0007669"/>
    <property type="project" value="UniProtKB-UniRule"/>
</dbReference>
<keyword evidence="5 6" id="KW-0378">Hydrolase</keyword>
<dbReference type="GO" id="GO:0070009">
    <property type="term" value="F:serine-type aminopeptidase activity"/>
    <property type="evidence" value="ECO:0007669"/>
    <property type="project" value="UniProtKB-UniRule"/>
</dbReference>
<comment type="function">
    <text evidence="6">Catalyzes the removal of dipeptides from the N-terminus of oligopeptides.</text>
</comment>
<feature type="chain" id="PRO_5023154619" description="Dipeptidyl-peptidase" evidence="6">
    <location>
        <begin position="23"/>
        <end position="722"/>
    </location>
</feature>
<dbReference type="InterPro" id="IPR019500">
    <property type="entry name" value="Pep_S46"/>
</dbReference>
<dbReference type="EC" id="3.4.14.-" evidence="6"/>
<dbReference type="RefSeq" id="WP_139755971.1">
    <property type="nucleotide sequence ID" value="NZ_CP039852.1"/>
</dbReference>
<keyword evidence="4 6" id="KW-0732">Signal</keyword>
<keyword evidence="2 6" id="KW-0031">Aminopeptidase</keyword>